<evidence type="ECO:0000313" key="10">
    <source>
        <dbReference type="Proteomes" id="UP000559256"/>
    </source>
</evidence>
<dbReference type="AlphaFoldDB" id="A0A8H5LPR7"/>
<organism evidence="9 10">
    <name type="scientific">Tetrapyrgos nigripes</name>
    <dbReference type="NCBI Taxonomy" id="182062"/>
    <lineage>
        <taxon>Eukaryota</taxon>
        <taxon>Fungi</taxon>
        <taxon>Dikarya</taxon>
        <taxon>Basidiomycota</taxon>
        <taxon>Agaricomycotina</taxon>
        <taxon>Agaricomycetes</taxon>
        <taxon>Agaricomycetidae</taxon>
        <taxon>Agaricales</taxon>
        <taxon>Marasmiineae</taxon>
        <taxon>Marasmiaceae</taxon>
        <taxon>Tetrapyrgos</taxon>
    </lineage>
</organism>
<comment type="caution">
    <text evidence="9">The sequence shown here is derived from an EMBL/GenBank/DDBJ whole genome shotgun (WGS) entry which is preliminary data.</text>
</comment>
<dbReference type="Pfam" id="PF25539">
    <property type="entry name" value="Bestrophin_2"/>
    <property type="match status" value="1"/>
</dbReference>
<keyword evidence="6" id="KW-0406">Ion transport</keyword>
<evidence type="ECO:0000256" key="3">
    <source>
        <dbReference type="ARBA" id="ARBA00022475"/>
    </source>
</evidence>
<keyword evidence="5 8" id="KW-1133">Transmembrane helix</keyword>
<evidence type="ECO:0000256" key="1">
    <source>
        <dbReference type="ARBA" id="ARBA00004651"/>
    </source>
</evidence>
<dbReference type="PANTHER" id="PTHR33281">
    <property type="entry name" value="UPF0187 PROTEIN YNEE"/>
    <property type="match status" value="1"/>
</dbReference>
<protein>
    <submittedName>
        <fullName evidence="9">Uncharacterized protein</fullName>
    </submittedName>
</protein>
<evidence type="ECO:0000313" key="9">
    <source>
        <dbReference type="EMBL" id="KAF5364958.1"/>
    </source>
</evidence>
<keyword evidence="10" id="KW-1185">Reference proteome</keyword>
<evidence type="ECO:0000256" key="4">
    <source>
        <dbReference type="ARBA" id="ARBA00022692"/>
    </source>
</evidence>
<name>A0A8H5LPR7_9AGAR</name>
<keyword evidence="4 8" id="KW-0812">Transmembrane</keyword>
<dbReference type="GO" id="GO:0005886">
    <property type="term" value="C:plasma membrane"/>
    <property type="evidence" value="ECO:0007669"/>
    <property type="project" value="UniProtKB-SubCell"/>
</dbReference>
<dbReference type="PANTHER" id="PTHR33281:SF19">
    <property type="entry name" value="VOLTAGE-DEPENDENT ANION CHANNEL-FORMING PROTEIN YNEE"/>
    <property type="match status" value="1"/>
</dbReference>
<sequence>MPMQSTSALFRLSSLPAQIYATLKWMTIPATCVLTFIFFGFLVAGEEIENPFGYDKNDLNLDHFTRNIIRNELQALTSTAPPDPARWAFAPENDLLFARDFQRDERVTPDEWLKRGYHSMQGTLA</sequence>
<dbReference type="GO" id="GO:0005254">
    <property type="term" value="F:chloride channel activity"/>
    <property type="evidence" value="ECO:0007669"/>
    <property type="project" value="InterPro"/>
</dbReference>
<dbReference type="InterPro" id="IPR044669">
    <property type="entry name" value="YneE/VCCN1/2-like"/>
</dbReference>
<keyword evidence="7 8" id="KW-0472">Membrane</keyword>
<dbReference type="Proteomes" id="UP000559256">
    <property type="component" value="Unassembled WGS sequence"/>
</dbReference>
<accession>A0A8H5LPR7</accession>
<proteinExistence type="predicted"/>
<gene>
    <name evidence="9" type="ORF">D9758_008138</name>
</gene>
<keyword evidence="3" id="KW-1003">Cell membrane</keyword>
<feature type="transmembrane region" description="Helical" evidence="8">
    <location>
        <begin position="20"/>
        <end position="44"/>
    </location>
</feature>
<evidence type="ECO:0000256" key="6">
    <source>
        <dbReference type="ARBA" id="ARBA00023065"/>
    </source>
</evidence>
<evidence type="ECO:0000256" key="2">
    <source>
        <dbReference type="ARBA" id="ARBA00022448"/>
    </source>
</evidence>
<dbReference type="OrthoDB" id="1368at2759"/>
<evidence type="ECO:0000256" key="5">
    <source>
        <dbReference type="ARBA" id="ARBA00022989"/>
    </source>
</evidence>
<keyword evidence="2" id="KW-0813">Transport</keyword>
<evidence type="ECO:0000256" key="8">
    <source>
        <dbReference type="SAM" id="Phobius"/>
    </source>
</evidence>
<dbReference type="EMBL" id="JAACJM010000030">
    <property type="protein sequence ID" value="KAF5364958.1"/>
    <property type="molecule type" value="Genomic_DNA"/>
</dbReference>
<comment type="subcellular location">
    <subcellularLocation>
        <location evidence="1">Cell membrane</location>
        <topology evidence="1">Multi-pass membrane protein</topology>
    </subcellularLocation>
</comment>
<evidence type="ECO:0000256" key="7">
    <source>
        <dbReference type="ARBA" id="ARBA00023136"/>
    </source>
</evidence>
<reference evidence="9 10" key="1">
    <citation type="journal article" date="2020" name="ISME J.">
        <title>Uncovering the hidden diversity of litter-decomposition mechanisms in mushroom-forming fungi.</title>
        <authorList>
            <person name="Floudas D."/>
            <person name="Bentzer J."/>
            <person name="Ahren D."/>
            <person name="Johansson T."/>
            <person name="Persson P."/>
            <person name="Tunlid A."/>
        </authorList>
    </citation>
    <scope>NUCLEOTIDE SEQUENCE [LARGE SCALE GENOMIC DNA]</scope>
    <source>
        <strain evidence="9 10">CBS 291.85</strain>
    </source>
</reference>